<dbReference type="PANTHER" id="PTHR31318">
    <property type="entry name" value="EXPRESSED PROTEIN-RELATED"/>
    <property type="match status" value="1"/>
</dbReference>
<keyword evidence="3" id="KW-1185">Reference proteome</keyword>
<comment type="caution">
    <text evidence="2">The sequence shown here is derived from an EMBL/GenBank/DDBJ whole genome shotgun (WGS) entry which is preliminary data.</text>
</comment>
<feature type="signal peptide" evidence="1">
    <location>
        <begin position="1"/>
        <end position="23"/>
    </location>
</feature>
<dbReference type="Proteomes" id="UP001344447">
    <property type="component" value="Unassembled WGS sequence"/>
</dbReference>
<evidence type="ECO:0000313" key="3">
    <source>
        <dbReference type="Proteomes" id="UP001344447"/>
    </source>
</evidence>
<keyword evidence="1" id="KW-0732">Signal</keyword>
<evidence type="ECO:0000313" key="2">
    <source>
        <dbReference type="EMBL" id="KAK5580624.1"/>
    </source>
</evidence>
<protein>
    <recommendedName>
        <fullName evidence="4">Carbohydrate binding domain-containing protein</fullName>
    </recommendedName>
</protein>
<proteinExistence type="predicted"/>
<sequence>MSKLLLIIFLSISLLLCLPSAKSQTLSSTITLTVDFGSTISYINNECGGILISGDTTVYPPCTSYKDAGNRARQYINGNIPIPDNNALVINVINTQSSQSISGESAQLGNLFGFCDIRVLVETTTSPVIINGASATSHFVSLEEPDQPNTSYTCSARKLLLVRYINFVNWGNQTIFYVNVNQIDITPKFQLVYFLYVSTSGSNSIVNVQPKNSNYEYGYLQFTISSGTFTNISSSLTLAPFNFIATKTSFVTDKFLNSILNNSPLIYSKVGHLDLGYFSLINNVIMNNDLPIVKTLNLGNNYNFNFINVTNSVFSKFLHSENSQINPQDVSQPFNFYNFLINNNTIISNINDPSDSVLSLQNFEGDSYTLSFSNVASNGNQVLGDKPFIWNKNLNTNLLLCEIPDSFSIGIKTENSNNIIFSTLIDSIIPFAGNNSFFDYSMYPLTNSNNFNYCEVCQIIVDGQIVYNTF</sequence>
<evidence type="ECO:0000256" key="1">
    <source>
        <dbReference type="SAM" id="SignalP"/>
    </source>
</evidence>
<dbReference type="PANTHER" id="PTHR31318:SF7">
    <property type="entry name" value="AGGLUTININ DOMAIN-CONTAINING PROTEIN"/>
    <property type="match status" value="1"/>
</dbReference>
<organism evidence="2 3">
    <name type="scientific">Dictyostelium firmibasis</name>
    <dbReference type="NCBI Taxonomy" id="79012"/>
    <lineage>
        <taxon>Eukaryota</taxon>
        <taxon>Amoebozoa</taxon>
        <taxon>Evosea</taxon>
        <taxon>Eumycetozoa</taxon>
        <taxon>Dictyostelia</taxon>
        <taxon>Dictyosteliales</taxon>
        <taxon>Dictyosteliaceae</taxon>
        <taxon>Dictyostelium</taxon>
    </lineage>
</organism>
<accession>A0AAN7YQT1</accession>
<dbReference type="EMBL" id="JAVFKY010000002">
    <property type="protein sequence ID" value="KAK5580624.1"/>
    <property type="molecule type" value="Genomic_DNA"/>
</dbReference>
<gene>
    <name evidence="2" type="ORF">RB653_000646</name>
</gene>
<dbReference type="AlphaFoldDB" id="A0AAN7YQT1"/>
<name>A0AAN7YQT1_9MYCE</name>
<evidence type="ECO:0008006" key="4">
    <source>
        <dbReference type="Google" id="ProtNLM"/>
    </source>
</evidence>
<feature type="chain" id="PRO_5042879325" description="Carbohydrate binding domain-containing protein" evidence="1">
    <location>
        <begin position="24"/>
        <end position="470"/>
    </location>
</feature>
<reference evidence="2 3" key="1">
    <citation type="submission" date="2023-11" db="EMBL/GenBank/DDBJ databases">
        <title>Dfirmibasis_genome.</title>
        <authorList>
            <person name="Edelbroek B."/>
            <person name="Kjellin J."/>
            <person name="Jerlstrom-Hultqvist J."/>
            <person name="Soderbom F."/>
        </authorList>
    </citation>
    <scope>NUCLEOTIDE SEQUENCE [LARGE SCALE GENOMIC DNA]</scope>
    <source>
        <strain evidence="2 3">TNS-C-14</strain>
    </source>
</reference>